<keyword evidence="6" id="KW-1185">Reference proteome</keyword>
<dbReference type="SMART" id="SM00922">
    <property type="entry name" value="MR_MLE"/>
    <property type="match status" value="1"/>
</dbReference>
<evidence type="ECO:0000313" key="6">
    <source>
        <dbReference type="Proteomes" id="UP000019141"/>
    </source>
</evidence>
<reference evidence="5 6" key="1">
    <citation type="journal article" date="2014" name="Nature">
        <title>An environmental bacterial taxon with a large and distinct metabolic repertoire.</title>
        <authorList>
            <person name="Wilson M.C."/>
            <person name="Mori T."/>
            <person name="Ruckert C."/>
            <person name="Uria A.R."/>
            <person name="Helf M.J."/>
            <person name="Takada K."/>
            <person name="Gernert C."/>
            <person name="Steffens U.A."/>
            <person name="Heycke N."/>
            <person name="Schmitt S."/>
            <person name="Rinke C."/>
            <person name="Helfrich E.J."/>
            <person name="Brachmann A.O."/>
            <person name="Gurgui C."/>
            <person name="Wakimoto T."/>
            <person name="Kracht M."/>
            <person name="Crusemann M."/>
            <person name="Hentschel U."/>
            <person name="Abe I."/>
            <person name="Matsunaga S."/>
            <person name="Kalinowski J."/>
            <person name="Takeyama H."/>
            <person name="Piel J."/>
        </authorList>
    </citation>
    <scope>NUCLEOTIDE SEQUENCE [LARGE SCALE GENOMIC DNA]</scope>
    <source>
        <strain evidence="6">TSY1</strain>
    </source>
</reference>
<evidence type="ECO:0000259" key="4">
    <source>
        <dbReference type="SMART" id="SM00922"/>
    </source>
</evidence>
<evidence type="ECO:0000256" key="1">
    <source>
        <dbReference type="ARBA" id="ARBA00001946"/>
    </source>
</evidence>
<dbReference type="InterPro" id="IPR029065">
    <property type="entry name" value="Enolase_C-like"/>
</dbReference>
<name>W4LQ82_ENTF1</name>
<dbReference type="EMBL" id="AZHW01000397">
    <property type="protein sequence ID" value="ETW99875.1"/>
    <property type="molecule type" value="Genomic_DNA"/>
</dbReference>
<feature type="domain" description="Mandelate racemase/muconate lactonizing enzyme C-terminal" evidence="4">
    <location>
        <begin position="154"/>
        <end position="255"/>
    </location>
</feature>
<dbReference type="SUPFAM" id="SSF54826">
    <property type="entry name" value="Enolase N-terminal domain-like"/>
    <property type="match status" value="1"/>
</dbReference>
<dbReference type="SUPFAM" id="SSF51604">
    <property type="entry name" value="Enolase C-terminal domain-like"/>
    <property type="match status" value="1"/>
</dbReference>
<dbReference type="SFLD" id="SFLDG00179">
    <property type="entry name" value="mandelate_racemase"/>
    <property type="match status" value="1"/>
</dbReference>
<dbReference type="Pfam" id="PF02746">
    <property type="entry name" value="MR_MLE_N"/>
    <property type="match status" value="1"/>
</dbReference>
<dbReference type="Gene3D" id="3.20.20.120">
    <property type="entry name" value="Enolase-like C-terminal domain"/>
    <property type="match status" value="1"/>
</dbReference>
<dbReference type="InterPro" id="IPR046945">
    <property type="entry name" value="RHMD-like"/>
</dbReference>
<accession>W4LQ82</accession>
<dbReference type="InterPro" id="IPR029017">
    <property type="entry name" value="Enolase-like_N"/>
</dbReference>
<dbReference type="SFLD" id="SFLDS00001">
    <property type="entry name" value="Enolase"/>
    <property type="match status" value="1"/>
</dbReference>
<gene>
    <name evidence="5" type="ORF">ETSY1_13430</name>
</gene>
<dbReference type="Gene3D" id="3.30.390.10">
    <property type="entry name" value="Enolase-like, N-terminal domain"/>
    <property type="match status" value="1"/>
</dbReference>
<keyword evidence="3" id="KW-0460">Magnesium</keyword>
<evidence type="ECO:0000256" key="2">
    <source>
        <dbReference type="ARBA" id="ARBA00022723"/>
    </source>
</evidence>
<dbReference type="InterPro" id="IPR013341">
    <property type="entry name" value="Mandelate_racemase_N_dom"/>
</dbReference>
<dbReference type="PANTHER" id="PTHR13794">
    <property type="entry name" value="ENOLASE SUPERFAMILY, MANDELATE RACEMASE"/>
    <property type="match status" value="1"/>
</dbReference>
<dbReference type="AlphaFoldDB" id="W4LQ82"/>
<dbReference type="GO" id="GO:0000287">
    <property type="term" value="F:magnesium ion binding"/>
    <property type="evidence" value="ECO:0007669"/>
    <property type="project" value="TreeGrafter"/>
</dbReference>
<organism evidence="5 6">
    <name type="scientific">Entotheonella factor</name>
    <dbReference type="NCBI Taxonomy" id="1429438"/>
    <lineage>
        <taxon>Bacteria</taxon>
        <taxon>Pseudomonadati</taxon>
        <taxon>Nitrospinota/Tectimicrobiota group</taxon>
        <taxon>Candidatus Tectimicrobiota</taxon>
        <taxon>Candidatus Entotheonellia</taxon>
        <taxon>Candidatus Entotheonellales</taxon>
        <taxon>Candidatus Entotheonellaceae</taxon>
        <taxon>Candidatus Entotheonella</taxon>
    </lineage>
</organism>
<protein>
    <recommendedName>
        <fullName evidence="4">Mandelate racemase/muconate lactonizing enzyme C-terminal domain-containing protein</fullName>
    </recommendedName>
</protein>
<dbReference type="Pfam" id="PF13378">
    <property type="entry name" value="MR_MLE_C"/>
    <property type="match status" value="1"/>
</dbReference>
<evidence type="ECO:0000256" key="3">
    <source>
        <dbReference type="ARBA" id="ARBA00022842"/>
    </source>
</evidence>
<sequence length="389" mass="42423">MKITEVRVVAMSDPVPPERRHRTDLGTKVKSDSAIIFVDSDTGLTGMGAALGNPGVLQAIVEYELGPEVVGEDPMFSERIYEKLYNGSRARPAMDTGWSQPDPSRRRGMVMEAIAGIDIAVWDLKAQALGIPVYQALGATRDRVRAYGSGGWAPGDEAEAELGGYAAKGFSAVKMRVVGRDGFSIENTVRRVKAARRGIGPDVELMIDAHGSLDVSTSIRLAKALESYDIAWFEEPVSPDDHQGQALVRQATSIPIASGEREFTRYDFQDLLAHGALDIAQPDVARAGGFTEIRRIAALTSAHQVRLAPHAWGSGVLFAASIHVAMAAPNCHILEVSQGYMPMIWDLFNEDYQIHDGVVYAPDRPGLGFTLRADALERFKYIPGPEYEW</sequence>
<keyword evidence="2" id="KW-0479">Metal-binding</keyword>
<comment type="caution">
    <text evidence="5">The sequence shown here is derived from an EMBL/GenBank/DDBJ whole genome shotgun (WGS) entry which is preliminary data.</text>
</comment>
<dbReference type="InterPro" id="IPR013342">
    <property type="entry name" value="Mandelate_racemase_C"/>
</dbReference>
<evidence type="ECO:0000313" key="5">
    <source>
        <dbReference type="EMBL" id="ETW99875.1"/>
    </source>
</evidence>
<dbReference type="PANTHER" id="PTHR13794:SF58">
    <property type="entry name" value="MITOCHONDRIAL ENOLASE SUPERFAMILY MEMBER 1"/>
    <property type="match status" value="1"/>
</dbReference>
<dbReference type="HOGENOM" id="CLU_030273_3_1_7"/>
<dbReference type="GO" id="GO:0016052">
    <property type="term" value="P:carbohydrate catabolic process"/>
    <property type="evidence" value="ECO:0007669"/>
    <property type="project" value="TreeGrafter"/>
</dbReference>
<dbReference type="Proteomes" id="UP000019141">
    <property type="component" value="Unassembled WGS sequence"/>
</dbReference>
<proteinExistence type="predicted"/>
<comment type="cofactor">
    <cofactor evidence="1">
        <name>Mg(2+)</name>
        <dbReference type="ChEBI" id="CHEBI:18420"/>
    </cofactor>
</comment>
<dbReference type="CDD" id="cd03316">
    <property type="entry name" value="MR_like"/>
    <property type="match status" value="1"/>
</dbReference>
<dbReference type="InterPro" id="IPR036849">
    <property type="entry name" value="Enolase-like_C_sf"/>
</dbReference>
<dbReference type="GO" id="GO:0016836">
    <property type="term" value="F:hydro-lyase activity"/>
    <property type="evidence" value="ECO:0007669"/>
    <property type="project" value="TreeGrafter"/>
</dbReference>